<evidence type="ECO:0000313" key="2">
    <source>
        <dbReference type="Proteomes" id="UP000606786"/>
    </source>
</evidence>
<proteinExistence type="predicted"/>
<dbReference type="Proteomes" id="UP000606786">
    <property type="component" value="Unassembled WGS sequence"/>
</dbReference>
<evidence type="ECO:0000313" key="1">
    <source>
        <dbReference type="EMBL" id="CAD7003497.1"/>
    </source>
</evidence>
<protein>
    <submittedName>
        <fullName evidence="1">(Mediterranean fruit fly) hypothetical protein</fullName>
    </submittedName>
</protein>
<organism evidence="1 2">
    <name type="scientific">Ceratitis capitata</name>
    <name type="common">Mediterranean fruit fly</name>
    <name type="synonym">Tephritis capitata</name>
    <dbReference type="NCBI Taxonomy" id="7213"/>
    <lineage>
        <taxon>Eukaryota</taxon>
        <taxon>Metazoa</taxon>
        <taxon>Ecdysozoa</taxon>
        <taxon>Arthropoda</taxon>
        <taxon>Hexapoda</taxon>
        <taxon>Insecta</taxon>
        <taxon>Pterygota</taxon>
        <taxon>Neoptera</taxon>
        <taxon>Endopterygota</taxon>
        <taxon>Diptera</taxon>
        <taxon>Brachycera</taxon>
        <taxon>Muscomorpha</taxon>
        <taxon>Tephritoidea</taxon>
        <taxon>Tephritidae</taxon>
        <taxon>Ceratitis</taxon>
        <taxon>Ceratitis</taxon>
    </lineage>
</organism>
<dbReference type="AlphaFoldDB" id="A0A811V0S6"/>
<keyword evidence="2" id="KW-1185">Reference proteome</keyword>
<dbReference type="EMBL" id="CAJHJT010000034">
    <property type="protein sequence ID" value="CAD7003497.1"/>
    <property type="molecule type" value="Genomic_DNA"/>
</dbReference>
<name>A0A811V0S6_CERCA</name>
<comment type="caution">
    <text evidence="1">The sequence shown here is derived from an EMBL/GenBank/DDBJ whole genome shotgun (WGS) entry which is preliminary data.</text>
</comment>
<gene>
    <name evidence="1" type="ORF">CCAP1982_LOCUS11947</name>
</gene>
<sequence>MKLKIIEKYKKGLGVSGLGQLDAVSSDPVTNEIIFFTEQMGLEVDSNDIAEVVTEHDEDLTIEDLVKLQCASEQEVQQSNLSDEEITEEPQSSKAIREILNSWEYVASPQSDSGYTCNRIIYNNAVSHFE</sequence>
<reference evidence="1" key="1">
    <citation type="submission" date="2020-11" db="EMBL/GenBank/DDBJ databases">
        <authorList>
            <person name="Whitehead M."/>
        </authorList>
    </citation>
    <scope>NUCLEOTIDE SEQUENCE</scope>
    <source>
        <strain evidence="1">EGII</strain>
    </source>
</reference>
<accession>A0A811V0S6</accession>